<organism evidence="4 5">
    <name type="scientific">Neobacillus kokaensis</name>
    <dbReference type="NCBI Taxonomy" id="2759023"/>
    <lineage>
        <taxon>Bacteria</taxon>
        <taxon>Bacillati</taxon>
        <taxon>Bacillota</taxon>
        <taxon>Bacilli</taxon>
        <taxon>Bacillales</taxon>
        <taxon>Bacillaceae</taxon>
        <taxon>Neobacillus</taxon>
    </lineage>
</organism>
<dbReference type="RefSeq" id="WP_191269590.1">
    <property type="nucleotide sequence ID" value="NZ_BNDS01000002.1"/>
</dbReference>
<dbReference type="InterPro" id="IPR054817">
    <property type="entry name" value="Glycosyl_F510_1955-like"/>
</dbReference>
<reference evidence="4 5" key="1">
    <citation type="journal article" date="2022" name="Int. J. Syst. Evol. Microbiol.">
        <title>Neobacillus kokaensis sp. nov., isolated from soil.</title>
        <authorList>
            <person name="Yuki K."/>
            <person name="Matsubara H."/>
            <person name="Yamaguchi S."/>
        </authorList>
    </citation>
    <scope>NUCLEOTIDE SEQUENCE [LARGE SCALE GENOMIC DNA]</scope>
    <source>
        <strain evidence="4 5">LOB 377</strain>
    </source>
</reference>
<dbReference type="NCBIfam" id="NF045728">
    <property type="entry name" value="glycosyl_F510_1955"/>
    <property type="match status" value="1"/>
</dbReference>
<dbReference type="InterPro" id="IPR015943">
    <property type="entry name" value="WD40/YVTN_repeat-like_dom_sf"/>
</dbReference>
<evidence type="ECO:0000256" key="2">
    <source>
        <dbReference type="SAM" id="SignalP"/>
    </source>
</evidence>
<feature type="signal peptide" evidence="2">
    <location>
        <begin position="1"/>
        <end position="17"/>
    </location>
</feature>
<name>A0ABQ3N0R7_9BACI</name>
<dbReference type="InterPro" id="IPR031778">
    <property type="entry name" value="Sortilin_N"/>
</dbReference>
<accession>A0ABQ3N0R7</accession>
<dbReference type="PROSITE" id="PS51257">
    <property type="entry name" value="PROKAR_LIPOPROTEIN"/>
    <property type="match status" value="1"/>
</dbReference>
<dbReference type="EMBL" id="BNDS01000002">
    <property type="protein sequence ID" value="GHH97083.1"/>
    <property type="molecule type" value="Genomic_DNA"/>
</dbReference>
<proteinExistence type="predicted"/>
<feature type="domain" description="Sortilin N-terminal" evidence="3">
    <location>
        <begin position="123"/>
        <end position="259"/>
    </location>
</feature>
<gene>
    <name evidence="4" type="ORF">AM1BK_06260</name>
</gene>
<keyword evidence="2" id="KW-0732">Signal</keyword>
<dbReference type="Gene3D" id="2.130.10.10">
    <property type="entry name" value="YVTN repeat-like/Quinoprotein amine dehydrogenase"/>
    <property type="match status" value="1"/>
</dbReference>
<dbReference type="Pfam" id="PF15902">
    <property type="entry name" value="Sortilin-Vps10"/>
    <property type="match status" value="1"/>
</dbReference>
<keyword evidence="5" id="KW-1185">Reference proteome</keyword>
<dbReference type="Proteomes" id="UP000637074">
    <property type="component" value="Unassembled WGS sequence"/>
</dbReference>
<evidence type="ECO:0000259" key="3">
    <source>
        <dbReference type="Pfam" id="PF15902"/>
    </source>
</evidence>
<comment type="caution">
    <text evidence="4">The sequence shown here is derived from an EMBL/GenBank/DDBJ whole genome shotgun (WGS) entry which is preliminary data.</text>
</comment>
<evidence type="ECO:0000313" key="5">
    <source>
        <dbReference type="Proteomes" id="UP000637074"/>
    </source>
</evidence>
<feature type="chain" id="PRO_5046219853" description="Sortilin N-terminal domain-containing protein" evidence="2">
    <location>
        <begin position="18"/>
        <end position="323"/>
    </location>
</feature>
<sequence>MKKSALLSILTIILLIAAGCTNNTKKESKISNENKENNANVPYEIKEAKSLKVSRIFGIGYPGNDHGLYIASNKGLKIYQEGKWYESTSNRHQYMGFQAIEEGFIASGKPQNGTDFKNPLGIVKSQDKGKSLEKIAFYGKANFHFMAAAYNGPALYVISEEPSEKLSLGVNYTKDFGESWKKSELKGFNADSLGMIAVHPRNADSLAMATRSGIYYSNDNGNTMKLVTEPLMVTALTFMDDTLLFSSVENEKIMLKSLNLKTGKQAAYNFPFLDYDNPITYLAVNPKNNKQLAFTTYKNDVYESTDSGNKWVNVLQEGKKGRD</sequence>
<protein>
    <recommendedName>
        <fullName evidence="3">Sortilin N-terminal domain-containing protein</fullName>
    </recommendedName>
</protein>
<dbReference type="SUPFAM" id="SSF110296">
    <property type="entry name" value="Oligoxyloglucan reducing end-specific cellobiohydrolase"/>
    <property type="match status" value="1"/>
</dbReference>
<keyword evidence="1" id="KW-0677">Repeat</keyword>
<evidence type="ECO:0000313" key="4">
    <source>
        <dbReference type="EMBL" id="GHH97083.1"/>
    </source>
</evidence>
<evidence type="ECO:0000256" key="1">
    <source>
        <dbReference type="ARBA" id="ARBA00022737"/>
    </source>
</evidence>